<dbReference type="SUPFAM" id="SSF53686">
    <property type="entry name" value="Tryptophan synthase beta subunit-like PLP-dependent enzymes"/>
    <property type="match status" value="1"/>
</dbReference>
<dbReference type="PANTHER" id="PTHR48078:SF6">
    <property type="entry name" value="L-THREONINE DEHYDRATASE CATABOLIC TDCB"/>
    <property type="match status" value="1"/>
</dbReference>
<dbReference type="GO" id="GO:0006565">
    <property type="term" value="P:L-serine catabolic process"/>
    <property type="evidence" value="ECO:0007669"/>
    <property type="project" value="TreeGrafter"/>
</dbReference>
<dbReference type="Proteomes" id="UP001060771">
    <property type="component" value="Chromosome"/>
</dbReference>
<gene>
    <name evidence="6" type="ORF">GCM10007112_22970</name>
    <name evidence="5" type="ORF">Vsou_19730</name>
</gene>
<dbReference type="InterPro" id="IPR050147">
    <property type="entry name" value="Ser/Thr_Dehydratase"/>
</dbReference>
<dbReference type="PANTHER" id="PTHR48078">
    <property type="entry name" value="THREONINE DEHYDRATASE, MITOCHONDRIAL-RELATED"/>
    <property type="match status" value="1"/>
</dbReference>
<dbReference type="InterPro" id="IPR036052">
    <property type="entry name" value="TrpB-like_PALP_sf"/>
</dbReference>
<dbReference type="CDD" id="cd01563">
    <property type="entry name" value="Thr-synth_1"/>
    <property type="match status" value="1"/>
</dbReference>
<keyword evidence="2" id="KW-0663">Pyridoxal phosphate</keyword>
<evidence type="ECO:0000256" key="3">
    <source>
        <dbReference type="ARBA" id="ARBA00023239"/>
    </source>
</evidence>
<evidence type="ECO:0000313" key="8">
    <source>
        <dbReference type="Proteomes" id="UP001060771"/>
    </source>
</evidence>
<dbReference type="GO" id="GO:0003941">
    <property type="term" value="F:L-serine ammonia-lyase activity"/>
    <property type="evidence" value="ECO:0007669"/>
    <property type="project" value="TreeGrafter"/>
</dbReference>
<dbReference type="GeneID" id="76207512"/>
<proteinExistence type="predicted"/>
<evidence type="ECO:0000313" key="6">
    <source>
        <dbReference type="EMBL" id="GGI85358.1"/>
    </source>
</evidence>
<keyword evidence="3" id="KW-0456">Lyase</keyword>
<protein>
    <submittedName>
        <fullName evidence="6">Threonine synthase</fullName>
    </submittedName>
</protein>
<dbReference type="Proteomes" id="UP000657075">
    <property type="component" value="Unassembled WGS sequence"/>
</dbReference>
<dbReference type="GO" id="GO:0004794">
    <property type="term" value="F:threonine deaminase activity"/>
    <property type="evidence" value="ECO:0007669"/>
    <property type="project" value="TreeGrafter"/>
</dbReference>
<dbReference type="AlphaFoldDB" id="A0A830EMI2"/>
<dbReference type="CDD" id="cd00350">
    <property type="entry name" value="rubredoxin_like"/>
    <property type="match status" value="1"/>
</dbReference>
<keyword evidence="8" id="KW-1185">Reference proteome</keyword>
<dbReference type="RefSeq" id="WP_188604054.1">
    <property type="nucleotide sequence ID" value="NZ_AP026830.1"/>
</dbReference>
<dbReference type="OrthoDB" id="10138at2157"/>
<sequence>MEVVYRCSRCGFIAEASTWLWRCPRCGGPLDVNIKGLKLTLSERRDMWKFSSVIPAKPLASLGEGFTPLVRPGFLRGNTYMKLEYLNPTGSFKDRGSAVAVSKAVELGAKLVIEDSSGNAGISVAAYAAATGIRARIYVPRDAPEGKKSLIRSLGAELIEAPSRAEAGRMAIESLRDGEAYLGHTWNPWFLQGTKTMAYELLDQLGHVPDAVVLPVSAGTLLLGLWIGFNELRSIGLVSRVPRLYAVQPQGFASLYEKIHGSTAGEPTRIADALRVSNPPRLGQMVDAIIGSGGDALVMTDNEILDSWKTLLRKGFIIEPSSAIALSGYLRLLNGNYLSNDREAVIVLTGNGLKYIDTMGRI</sequence>
<dbReference type="Pfam" id="PF00291">
    <property type="entry name" value="PALP"/>
    <property type="match status" value="1"/>
</dbReference>
<dbReference type="Gene3D" id="3.40.50.1100">
    <property type="match status" value="2"/>
</dbReference>
<reference evidence="6" key="1">
    <citation type="journal article" date="2014" name="Int. J. Syst. Evol. Microbiol.">
        <title>Complete genome sequence of Corynebacterium casei LMG S-19264T (=DSM 44701T), isolated from a smear-ripened cheese.</title>
        <authorList>
            <consortium name="US DOE Joint Genome Institute (JGI-PGF)"/>
            <person name="Walter F."/>
            <person name="Albersmeier A."/>
            <person name="Kalinowski J."/>
            <person name="Ruckert C."/>
        </authorList>
    </citation>
    <scope>NUCLEOTIDE SEQUENCE</scope>
    <source>
        <strain evidence="6">JCM 11219</strain>
    </source>
</reference>
<organism evidence="6 7">
    <name type="scientific">Vulcanisaeta souniana JCM 11219</name>
    <dbReference type="NCBI Taxonomy" id="1293586"/>
    <lineage>
        <taxon>Archaea</taxon>
        <taxon>Thermoproteota</taxon>
        <taxon>Thermoprotei</taxon>
        <taxon>Thermoproteales</taxon>
        <taxon>Thermoproteaceae</taxon>
        <taxon>Vulcanisaeta</taxon>
    </lineage>
</organism>
<dbReference type="EMBL" id="AP026830">
    <property type="protein sequence ID" value="BDR92880.1"/>
    <property type="molecule type" value="Genomic_DNA"/>
</dbReference>
<evidence type="ECO:0000313" key="7">
    <source>
        <dbReference type="Proteomes" id="UP000657075"/>
    </source>
</evidence>
<feature type="domain" description="Tryptophan synthase beta chain-like PALP" evidence="4">
    <location>
        <begin position="61"/>
        <end position="350"/>
    </location>
</feature>
<evidence type="ECO:0000313" key="5">
    <source>
        <dbReference type="EMBL" id="BDR92880.1"/>
    </source>
</evidence>
<accession>A0A830EMI2</accession>
<evidence type="ECO:0000259" key="4">
    <source>
        <dbReference type="Pfam" id="PF00291"/>
    </source>
</evidence>
<reference evidence="6" key="2">
    <citation type="submission" date="2020-09" db="EMBL/GenBank/DDBJ databases">
        <authorList>
            <person name="Sun Q."/>
            <person name="Ohkuma M."/>
        </authorList>
    </citation>
    <scope>NUCLEOTIDE SEQUENCE</scope>
    <source>
        <strain evidence="6">JCM 11219</strain>
    </source>
</reference>
<reference evidence="8" key="3">
    <citation type="submission" date="2022-09" db="EMBL/GenBank/DDBJ databases">
        <title>Complete genome sequence of Vulcanisaeta souniana.</title>
        <authorList>
            <person name="Kato S."/>
            <person name="Itoh T."/>
            <person name="Ohkuma M."/>
        </authorList>
    </citation>
    <scope>NUCLEOTIDE SEQUENCE [LARGE SCALE GENOMIC DNA]</scope>
    <source>
        <strain evidence="8">JCM 11219</strain>
    </source>
</reference>
<evidence type="ECO:0000256" key="1">
    <source>
        <dbReference type="ARBA" id="ARBA00001933"/>
    </source>
</evidence>
<dbReference type="GO" id="GO:0009097">
    <property type="term" value="P:isoleucine biosynthetic process"/>
    <property type="evidence" value="ECO:0007669"/>
    <property type="project" value="TreeGrafter"/>
</dbReference>
<dbReference type="GO" id="GO:0006567">
    <property type="term" value="P:L-threonine catabolic process"/>
    <property type="evidence" value="ECO:0007669"/>
    <property type="project" value="TreeGrafter"/>
</dbReference>
<reference evidence="5" key="4">
    <citation type="journal article" date="2023" name="Microbiol. Resour. Announc.">
        <title>Complete Genome Sequence of Vulcanisaeta souniana Strain IC-059, a Hyperthermophilic Archaeon Isolated from Hot Spring Water in Japan.</title>
        <authorList>
            <person name="Kato S."/>
            <person name="Itoh T."/>
            <person name="Wu L."/>
            <person name="Ma J."/>
            <person name="Ohkuma M."/>
        </authorList>
    </citation>
    <scope>NUCLEOTIDE SEQUENCE</scope>
    <source>
        <strain evidence="5">JCM 11219</strain>
    </source>
</reference>
<comment type="cofactor">
    <cofactor evidence="1">
        <name>pyridoxal 5'-phosphate</name>
        <dbReference type="ChEBI" id="CHEBI:597326"/>
    </cofactor>
</comment>
<dbReference type="InterPro" id="IPR001926">
    <property type="entry name" value="TrpB-like_PALP"/>
</dbReference>
<dbReference type="EMBL" id="BMNM01000013">
    <property type="protein sequence ID" value="GGI85358.1"/>
    <property type="molecule type" value="Genomic_DNA"/>
</dbReference>
<evidence type="ECO:0000256" key="2">
    <source>
        <dbReference type="ARBA" id="ARBA00022898"/>
    </source>
</evidence>
<name>A0A830EMI2_9CREN</name>